<evidence type="ECO:0000313" key="1">
    <source>
        <dbReference type="EMBL" id="MDY5141015.1"/>
    </source>
</evidence>
<dbReference type="Proteomes" id="UP001284901">
    <property type="component" value="Unassembled WGS sequence"/>
</dbReference>
<evidence type="ECO:0000313" key="2">
    <source>
        <dbReference type="EMBL" id="MDY5146466.1"/>
    </source>
</evidence>
<sequence>MLKMIDREVDFMRSRYMRCEKCERKWKASDEWLGKFFNYQEGQCPECGARHLEENVHLRVDGDPEDAARNVSKLTSLYWYHTSTHPDWPKKVYDPREEWSPEFREIMRQEQPDVGSVEEQQDVALHVGTYEAAVHNMIRRIGFQCDGGKQFYLYRVMLSEAASIAVDIPLDPAPTFGDLKFSSQEFPSNADILRYVNLHEDPGSVSLALRREAIRSVVRYEIPIRTEVAPLLVEEVADRIERAKCEPLPQKRKGTIFDCLGIELNADFTPLQKVKKEVCRKLVELFPQAMRELGGAEAIRALFTTEDVQDSLSQIFALVQVINFSRAVMEKLDGGKEVVISDD</sequence>
<dbReference type="Proteomes" id="UP001288320">
    <property type="component" value="Unassembled WGS sequence"/>
</dbReference>
<gene>
    <name evidence="1" type="ORF">R6G74_06795</name>
    <name evidence="2" type="ORF">R6P33_05435</name>
</gene>
<dbReference type="AlphaFoldDB" id="A0AAW9HD67"/>
<name>A0AAW9HD67_9ACTO</name>
<organism evidence="1 4">
    <name type="scientific">Actinotignum timonense</name>
    <dbReference type="NCBI Taxonomy" id="1870995"/>
    <lineage>
        <taxon>Bacteria</taxon>
        <taxon>Bacillati</taxon>
        <taxon>Actinomycetota</taxon>
        <taxon>Actinomycetes</taxon>
        <taxon>Actinomycetales</taxon>
        <taxon>Actinomycetaceae</taxon>
        <taxon>Actinotignum</taxon>
    </lineage>
</organism>
<evidence type="ECO:0000313" key="3">
    <source>
        <dbReference type="Proteomes" id="UP001284901"/>
    </source>
</evidence>
<dbReference type="EMBL" id="JAWNFV010000014">
    <property type="protein sequence ID" value="MDY5141015.1"/>
    <property type="molecule type" value="Genomic_DNA"/>
</dbReference>
<accession>A0AAW9HD67</accession>
<dbReference type="EMBL" id="JAWNFY010000013">
    <property type="protein sequence ID" value="MDY5146466.1"/>
    <property type="molecule type" value="Genomic_DNA"/>
</dbReference>
<protein>
    <submittedName>
        <fullName evidence="1">Uncharacterized protein</fullName>
    </submittedName>
</protein>
<comment type="caution">
    <text evidence="1">The sequence shown here is derived from an EMBL/GenBank/DDBJ whole genome shotgun (WGS) entry which is preliminary data.</text>
</comment>
<dbReference type="RefSeq" id="WP_143231831.1">
    <property type="nucleotide sequence ID" value="NZ_CAUPFC010000013.1"/>
</dbReference>
<reference evidence="1 3" key="1">
    <citation type="submission" date="2023-10" db="EMBL/GenBank/DDBJ databases">
        <title>Whole Genome based description of the genera Actinobaculum and Actinotignum reveals a complex phylogenetic relationship within the species included in the genus Actinotignum.</title>
        <authorList>
            <person name="Jensen C.S."/>
            <person name="Dargis R."/>
            <person name="Kemp M."/>
            <person name="Christensen J.J."/>
        </authorList>
    </citation>
    <scope>NUCLEOTIDE SEQUENCE</scope>
    <source>
        <strain evidence="2 3">SLA_B089</strain>
        <strain evidence="1">SLA_B245</strain>
    </source>
</reference>
<proteinExistence type="predicted"/>
<evidence type="ECO:0000313" key="4">
    <source>
        <dbReference type="Proteomes" id="UP001288320"/>
    </source>
</evidence>
<keyword evidence="3" id="KW-1185">Reference proteome</keyword>